<dbReference type="AlphaFoldDB" id="K0J7P6"/>
<dbReference type="HOGENOM" id="CLU_038915_0_2_9"/>
<evidence type="ECO:0000256" key="1">
    <source>
        <dbReference type="ARBA" id="ARBA00022598"/>
    </source>
</evidence>
<dbReference type="KEGG" id="axl:AXY_16010"/>
<keyword evidence="3" id="KW-0694">RNA-binding</keyword>
<reference evidence="4 5" key="1">
    <citation type="submission" date="2011-01" db="EMBL/GenBank/DDBJ databases">
        <title>Whole genome sequence of Amphibacillus xylinus NBRC 15112.</title>
        <authorList>
            <person name="Nakazawa H."/>
            <person name="Katano Y."/>
            <person name="Nakamura S."/>
            <person name="Sasagawa M."/>
            <person name="Fukada J."/>
            <person name="Arai T."/>
            <person name="Sasakura N."/>
            <person name="Mochizuki D."/>
            <person name="Hosoyama A."/>
            <person name="Harada K."/>
            <person name="Horikawa H."/>
            <person name="Kato Y."/>
            <person name="Harada T."/>
            <person name="Sasaki K."/>
            <person name="Sekiguchi M."/>
            <person name="Hodoyama M."/>
            <person name="Nishiko R."/>
            <person name="Narita H."/>
            <person name="Hanamaki A."/>
            <person name="Hata C."/>
            <person name="Konno Y."/>
            <person name="Niimura Y."/>
            <person name="Yamazaki S."/>
            <person name="Fujita N."/>
        </authorList>
    </citation>
    <scope>NUCLEOTIDE SEQUENCE [LARGE SCALE GENOMIC DNA]</scope>
    <source>
        <strain evidence="5">ATCC 51415 / DSM 6626 / JCM 7361 / LMG 17667 / NBRC 15112 / Ep01</strain>
    </source>
</reference>
<dbReference type="Proteomes" id="UP000006294">
    <property type="component" value="Chromosome"/>
</dbReference>
<keyword evidence="3" id="KW-0963">Cytoplasm</keyword>
<dbReference type="GO" id="GO:0000049">
    <property type="term" value="F:tRNA binding"/>
    <property type="evidence" value="ECO:0007669"/>
    <property type="project" value="UniProtKB-KW"/>
</dbReference>
<proteinExistence type="inferred from homology"/>
<accession>K0J7P6</accession>
<dbReference type="NCBIfam" id="NF010191">
    <property type="entry name" value="PRK13670.1"/>
    <property type="match status" value="1"/>
</dbReference>
<dbReference type="EC" id="6.3.4.-" evidence="3"/>
<dbReference type="STRING" id="698758.AXY_16010"/>
<comment type="subcellular location">
    <subcellularLocation>
        <location evidence="3">Cytoplasm</location>
    </subcellularLocation>
</comment>
<protein>
    <recommendedName>
        <fullName evidence="3">tRNA(Met) cytidine acetate ligase</fullName>
        <ecNumber evidence="3">6.3.4.-</ecNumber>
    </recommendedName>
</protein>
<keyword evidence="5" id="KW-1185">Reference proteome</keyword>
<dbReference type="EMBL" id="AP012050">
    <property type="protein sequence ID" value="BAM47733.1"/>
    <property type="molecule type" value="Genomic_DNA"/>
</dbReference>
<dbReference type="PANTHER" id="PTHR37825:SF1">
    <property type="entry name" value="TRNA(MET) CYTIDINE ACETATE LIGASE"/>
    <property type="match status" value="1"/>
</dbReference>
<dbReference type="PANTHER" id="PTHR37825">
    <property type="entry name" value="TRNA(MET) CYTIDINE ACETATE LIGASE"/>
    <property type="match status" value="1"/>
</dbReference>
<dbReference type="OrthoDB" id="9769796at2"/>
<name>K0J7P6_AMPXN</name>
<evidence type="ECO:0000256" key="3">
    <source>
        <dbReference type="HAMAP-Rule" id="MF_01539"/>
    </source>
</evidence>
<dbReference type="Gene3D" id="3.40.50.620">
    <property type="entry name" value="HUPs"/>
    <property type="match status" value="1"/>
</dbReference>
<dbReference type="SUPFAM" id="SSF52374">
    <property type="entry name" value="Nucleotidylyl transferase"/>
    <property type="match status" value="1"/>
</dbReference>
<dbReference type="HAMAP" id="MF_01539">
    <property type="entry name" value="TmcAL"/>
    <property type="match status" value="1"/>
</dbReference>
<evidence type="ECO:0000313" key="4">
    <source>
        <dbReference type="EMBL" id="BAM47733.1"/>
    </source>
</evidence>
<sequence>MKAVGLIVEYNPLHNGHLHHIEQAKLKSNAELVIAVMSGNFLQRGEPAIVDKFTRAKMAVKQRVDLVIELPTVYTVQHSDIFAYGAISILNTMKVDQIIFGSEQGQIEPFINTYDQIKKNQTRYDQELKRQLQKGANYPTAHTIALEVIGSNQTLDLKMPNNILGLSYIKAQQQINPNLKIDTIKRIQANYHQTQLSYPITSATSIRQQLSQSFTGETHESLSMPESSYQLLLNYYKITDLFHDWELYFPLLKYRIMSDSFEQLNQIHGMEEGIEHRLKKMIIASHSFAQFIEKTQTKRYTKTRLQRLFVHLLLQLTKDEVSRQLKTIDEINDIRILAMNHAGQSYLNQLKNTPELNFISQLKKKQSDQLAIDEKASSIYYLPLKFEAQQLLWKQELTPPFKV</sequence>
<gene>
    <name evidence="3" type="primary">tmcAL</name>
    <name evidence="4" type="ordered locus">AXY_16010</name>
</gene>
<keyword evidence="2 3" id="KW-0819">tRNA processing</keyword>
<keyword evidence="3" id="KW-0067">ATP-binding</keyword>
<feature type="binding site" evidence="3">
    <location>
        <position position="101"/>
    </location>
    <ligand>
        <name>ATP</name>
        <dbReference type="ChEBI" id="CHEBI:30616"/>
    </ligand>
</feature>
<dbReference type="InterPro" id="IPR014729">
    <property type="entry name" value="Rossmann-like_a/b/a_fold"/>
</dbReference>
<keyword evidence="3" id="KW-0547">Nucleotide-binding</keyword>
<dbReference type="GO" id="GO:0016879">
    <property type="term" value="F:ligase activity, forming carbon-nitrogen bonds"/>
    <property type="evidence" value="ECO:0007669"/>
    <property type="project" value="UniProtKB-UniRule"/>
</dbReference>
<feature type="binding site" evidence="3">
    <location>
        <begin position="186"/>
        <end position="187"/>
    </location>
    <ligand>
        <name>ATP</name>
        <dbReference type="ChEBI" id="CHEBI:30616"/>
    </ligand>
</feature>
<dbReference type="Pfam" id="PF05636">
    <property type="entry name" value="HIGH_NTase1"/>
    <property type="match status" value="1"/>
</dbReference>
<evidence type="ECO:0000256" key="2">
    <source>
        <dbReference type="ARBA" id="ARBA00022694"/>
    </source>
</evidence>
<dbReference type="PATRIC" id="fig|698758.3.peg.1598"/>
<feature type="binding site" evidence="3">
    <location>
        <position position="161"/>
    </location>
    <ligand>
        <name>ATP</name>
        <dbReference type="ChEBI" id="CHEBI:30616"/>
    </ligand>
</feature>
<dbReference type="GO" id="GO:0005737">
    <property type="term" value="C:cytoplasm"/>
    <property type="evidence" value="ECO:0007669"/>
    <property type="project" value="UniProtKB-SubCell"/>
</dbReference>
<evidence type="ECO:0000313" key="5">
    <source>
        <dbReference type="Proteomes" id="UP000006294"/>
    </source>
</evidence>
<keyword evidence="3" id="KW-0820">tRNA-binding</keyword>
<keyword evidence="1 3" id="KW-0436">Ligase</keyword>
<feature type="binding site" evidence="3">
    <location>
        <begin position="7"/>
        <end position="20"/>
    </location>
    <ligand>
        <name>ATP</name>
        <dbReference type="ChEBI" id="CHEBI:30616"/>
    </ligand>
</feature>
<dbReference type="InterPro" id="IPR008513">
    <property type="entry name" value="tRNA(Met)_cyd_acetate_ligase"/>
</dbReference>
<comment type="similarity">
    <text evidence="3">Belongs to the TmcAL family.</text>
</comment>
<comment type="catalytic activity">
    <reaction evidence="3">
        <text>cytidine(34) in elongator tRNA(Met) + acetate + ATP = N(4)-acetylcytidine(34) in elongator tRNA(Met) + AMP + diphosphate</text>
        <dbReference type="Rhea" id="RHEA:58144"/>
        <dbReference type="Rhea" id="RHEA-COMP:10693"/>
        <dbReference type="Rhea" id="RHEA-COMP:10694"/>
        <dbReference type="ChEBI" id="CHEBI:30089"/>
        <dbReference type="ChEBI" id="CHEBI:30616"/>
        <dbReference type="ChEBI" id="CHEBI:33019"/>
        <dbReference type="ChEBI" id="CHEBI:74900"/>
        <dbReference type="ChEBI" id="CHEBI:82748"/>
        <dbReference type="ChEBI" id="CHEBI:456215"/>
    </reaction>
</comment>
<comment type="function">
    <text evidence="3">Catalyzes the formation of N(4)-acetylcytidine (ac(4)C) at the wobble position of elongator tRNA(Met), using acetate and ATP as substrates. First activates an acetate ion to form acetyladenylate (Ac-AMP) and then transfers the acetyl group to tRNA to form ac(4)C34.</text>
</comment>
<dbReference type="eggNOG" id="COG1323">
    <property type="taxonomic scope" value="Bacteria"/>
</dbReference>
<dbReference type="GO" id="GO:0005524">
    <property type="term" value="F:ATP binding"/>
    <property type="evidence" value="ECO:0007669"/>
    <property type="project" value="UniProtKB-KW"/>
</dbReference>
<organism evidence="4 5">
    <name type="scientific">Amphibacillus xylanus (strain ATCC 51415 / DSM 6626 / JCM 7361 / LMG 17667 / NBRC 15112 / Ep01)</name>
    <dbReference type="NCBI Taxonomy" id="698758"/>
    <lineage>
        <taxon>Bacteria</taxon>
        <taxon>Bacillati</taxon>
        <taxon>Bacillota</taxon>
        <taxon>Bacilli</taxon>
        <taxon>Bacillales</taxon>
        <taxon>Bacillaceae</taxon>
        <taxon>Amphibacillus</taxon>
    </lineage>
</organism>
<dbReference type="RefSeq" id="WP_015010330.1">
    <property type="nucleotide sequence ID" value="NC_018704.1"/>
</dbReference>
<dbReference type="GO" id="GO:0006400">
    <property type="term" value="P:tRNA modification"/>
    <property type="evidence" value="ECO:0007669"/>
    <property type="project" value="UniProtKB-UniRule"/>
</dbReference>